<dbReference type="CDD" id="cd00067">
    <property type="entry name" value="GAL4"/>
    <property type="match status" value="1"/>
</dbReference>
<dbReference type="InterPro" id="IPR001138">
    <property type="entry name" value="Zn2Cys6_DnaBD"/>
</dbReference>
<dbReference type="PROSITE" id="PS50048">
    <property type="entry name" value="ZN2_CY6_FUNGAL_2"/>
    <property type="match status" value="1"/>
</dbReference>
<feature type="domain" description="Zn(2)-C6 fungal-type" evidence="10">
    <location>
        <begin position="33"/>
        <end position="63"/>
    </location>
</feature>
<dbReference type="InterPro" id="IPR036864">
    <property type="entry name" value="Zn2-C6_fun-type_DNA-bd_sf"/>
</dbReference>
<dbReference type="Gene3D" id="4.10.240.10">
    <property type="entry name" value="Zn(2)-C6 fungal-type DNA-binding domain"/>
    <property type="match status" value="1"/>
</dbReference>
<evidence type="ECO:0000313" key="13">
    <source>
        <dbReference type="Proteomes" id="UP000092730"/>
    </source>
</evidence>
<keyword evidence="3" id="KW-0862">Zinc</keyword>
<feature type="compositionally biased region" description="Low complexity" evidence="9">
    <location>
        <begin position="11"/>
        <end position="22"/>
    </location>
</feature>
<evidence type="ECO:0000256" key="4">
    <source>
        <dbReference type="ARBA" id="ARBA00023015"/>
    </source>
</evidence>
<sequence length="733" mass="82452">MPAKRKATDTNSNSEEGSSSKGQSKRGNHTSRACDNCRRRKIRCDGQFPQCGVCRERDCPCEYKDEDKRKTHQEHMEELNNRMDRFEKLIEDLLRNSANASGASNQHAIPPLQPSTAVNGDVRQIDPMVPIPGDSGMNEAGPSNWATVQHIPDVSTSTFQEQSDPGVSPVASSKLRNLGGTGGYERFQRVEESAGALLQYGPTSLWTVTSPRETRNELSPDLIELGSGDWIDWSHNLPEALNLSRTIHDQIIEYFSAFYAPWGISVDIPSFLVDLNRCNLVRANTQSRPQQSRTASYSPLLHCCVIYLGLRLIKHEYPSLMKTYESVFIKHGMNLLLEECDHTALSSLRAYNLFSTCVHFVRMSSNENAFNAVHRQFATGYLYSGMAIAGVHALGLNINCAEYVSRGLISEKERNLREYAFWTIYISDTLRALAAGRQPMFPDHSEVPVPTIDATMDETLWVTPSISPGSGIGVRSMRSTTFHWMARLARICRSILENLYSPASRSTRQDDSIDTVSLKLDDWYKRFPLRPIEITPLPHILLLHMYYHLSVIFVHRPFYRGHRMGSAARCNTAAVHILELLHIFKRTHQIRYAHHNMINVIFGAATIFLLQIAEPSSTTDGEEHKRNFDQCVDFMAELSLTWVEAGITRNILIALQTEYELPRLPHGNGQTPQGGMGMGVGLVGMPNTDMSTTTVPWIDPFNDMQDIWGMMFNDQSFQWQDFGNGNGNGDGGQ</sequence>
<feature type="region of interest" description="Disordered" evidence="9">
    <location>
        <begin position="1"/>
        <end position="33"/>
    </location>
</feature>
<dbReference type="SMART" id="SM00066">
    <property type="entry name" value="GAL4"/>
    <property type="match status" value="1"/>
</dbReference>
<evidence type="ECO:0000259" key="10">
    <source>
        <dbReference type="PROSITE" id="PS50048"/>
    </source>
</evidence>
<dbReference type="GeneID" id="30210632"/>
<dbReference type="PANTHER" id="PTHR31313:SF81">
    <property type="entry name" value="TY1 ENHANCER ACTIVATOR"/>
    <property type="match status" value="1"/>
</dbReference>
<keyword evidence="7" id="KW-0539">Nucleus</keyword>
<dbReference type="SUPFAM" id="SSF57701">
    <property type="entry name" value="Zn2/Cys6 DNA-binding domain"/>
    <property type="match status" value="1"/>
</dbReference>
<reference evidence="12" key="4">
    <citation type="submission" date="2024-02" db="EMBL/GenBank/DDBJ databases">
        <title>Comparative genomics of Cryptococcus and Kwoniella reveals pathogenesis evolution and contrasting modes of karyotype evolution via chromosome fusion or intercentromeric recombination.</title>
        <authorList>
            <person name="Coelho M.A."/>
            <person name="David-Palma M."/>
            <person name="Shea T."/>
            <person name="Bowers K."/>
            <person name="McGinley-Smith S."/>
            <person name="Mohammad A.W."/>
            <person name="Gnirke A."/>
            <person name="Yurkov A.M."/>
            <person name="Nowrousian M."/>
            <person name="Sun S."/>
            <person name="Cuomo C.A."/>
            <person name="Heitman J."/>
        </authorList>
    </citation>
    <scope>NUCLEOTIDE SEQUENCE</scope>
    <source>
        <strain evidence="12">CBS 10118</strain>
    </source>
</reference>
<dbReference type="InterPro" id="IPR051615">
    <property type="entry name" value="Transcr_Regulatory_Elem"/>
</dbReference>
<dbReference type="KEGG" id="kbi:30210632"/>
<dbReference type="SMART" id="SM00906">
    <property type="entry name" value="Fungal_trans"/>
    <property type="match status" value="1"/>
</dbReference>
<dbReference type="EMBL" id="KI894022">
    <property type="protein sequence ID" value="OCF24772.1"/>
    <property type="molecule type" value="Genomic_DNA"/>
</dbReference>
<protein>
    <recommendedName>
        <fullName evidence="10">Zn(2)-C6 fungal-type domain-containing protein</fullName>
    </recommendedName>
</protein>
<dbReference type="AlphaFoldDB" id="A0A1B9G173"/>
<dbReference type="Pfam" id="PF00172">
    <property type="entry name" value="Zn_clus"/>
    <property type="match status" value="1"/>
</dbReference>
<dbReference type="RefSeq" id="XP_019045842.1">
    <property type="nucleotide sequence ID" value="XM_019192845.1"/>
</dbReference>
<organism evidence="11">
    <name type="scientific">Kwoniella bestiolae CBS 10118</name>
    <dbReference type="NCBI Taxonomy" id="1296100"/>
    <lineage>
        <taxon>Eukaryota</taxon>
        <taxon>Fungi</taxon>
        <taxon>Dikarya</taxon>
        <taxon>Basidiomycota</taxon>
        <taxon>Agaricomycotina</taxon>
        <taxon>Tremellomycetes</taxon>
        <taxon>Tremellales</taxon>
        <taxon>Cryptococcaceae</taxon>
        <taxon>Kwoniella</taxon>
    </lineage>
</organism>
<keyword evidence="4" id="KW-0805">Transcription regulation</keyword>
<dbReference type="GO" id="GO:0008270">
    <property type="term" value="F:zinc ion binding"/>
    <property type="evidence" value="ECO:0007669"/>
    <property type="project" value="InterPro"/>
</dbReference>
<dbReference type="GO" id="GO:0000981">
    <property type="term" value="F:DNA-binding transcription factor activity, RNA polymerase II-specific"/>
    <property type="evidence" value="ECO:0007669"/>
    <property type="project" value="InterPro"/>
</dbReference>
<keyword evidence="2" id="KW-0479">Metal-binding</keyword>
<evidence type="ECO:0000256" key="9">
    <source>
        <dbReference type="SAM" id="MobiDB-lite"/>
    </source>
</evidence>
<evidence type="ECO:0000256" key="7">
    <source>
        <dbReference type="ARBA" id="ARBA00023242"/>
    </source>
</evidence>
<evidence type="ECO:0000256" key="8">
    <source>
        <dbReference type="SAM" id="Coils"/>
    </source>
</evidence>
<proteinExistence type="predicted"/>
<keyword evidence="13" id="KW-1185">Reference proteome</keyword>
<dbReference type="STRING" id="1296100.A0A1B9G173"/>
<dbReference type="EMBL" id="CP144545">
    <property type="protein sequence ID" value="WVW84475.1"/>
    <property type="molecule type" value="Genomic_DNA"/>
</dbReference>
<comment type="subcellular location">
    <subcellularLocation>
        <location evidence="1">Nucleus</location>
    </subcellularLocation>
</comment>
<reference evidence="12" key="2">
    <citation type="submission" date="2013-07" db="EMBL/GenBank/DDBJ databases">
        <authorList>
            <consortium name="The Broad Institute Genome Sequencing Platform"/>
            <person name="Cuomo C."/>
            <person name="Litvintseva A."/>
            <person name="Chen Y."/>
            <person name="Heitman J."/>
            <person name="Sun S."/>
            <person name="Springer D."/>
            <person name="Dromer F."/>
            <person name="Young S.K."/>
            <person name="Zeng Q."/>
            <person name="Gargeya S."/>
            <person name="Fitzgerald M."/>
            <person name="Abouelleil A."/>
            <person name="Alvarado L."/>
            <person name="Berlin A.M."/>
            <person name="Chapman S.B."/>
            <person name="Dewar J."/>
            <person name="Goldberg J."/>
            <person name="Griggs A."/>
            <person name="Gujja S."/>
            <person name="Hansen M."/>
            <person name="Howarth C."/>
            <person name="Imamovic A."/>
            <person name="Larimer J."/>
            <person name="McCowan C."/>
            <person name="Murphy C."/>
            <person name="Pearson M."/>
            <person name="Priest M."/>
            <person name="Roberts A."/>
            <person name="Saif S."/>
            <person name="Shea T."/>
            <person name="Sykes S."/>
            <person name="Wortman J."/>
            <person name="Nusbaum C."/>
            <person name="Birren B."/>
        </authorList>
    </citation>
    <scope>NUCLEOTIDE SEQUENCE</scope>
    <source>
        <strain evidence="12">CBS 10118</strain>
    </source>
</reference>
<keyword evidence="8" id="KW-0175">Coiled coil</keyword>
<dbReference type="InterPro" id="IPR007219">
    <property type="entry name" value="XnlR_reg_dom"/>
</dbReference>
<dbReference type="GO" id="GO:0006351">
    <property type="term" value="P:DNA-templated transcription"/>
    <property type="evidence" value="ECO:0007669"/>
    <property type="project" value="InterPro"/>
</dbReference>
<evidence type="ECO:0000256" key="6">
    <source>
        <dbReference type="ARBA" id="ARBA00023163"/>
    </source>
</evidence>
<dbReference type="CDD" id="cd12148">
    <property type="entry name" value="fungal_TF_MHR"/>
    <property type="match status" value="1"/>
</dbReference>
<dbReference type="OrthoDB" id="2154091at2759"/>
<dbReference type="VEuPathDB" id="FungiDB:I302_06233"/>
<feature type="coiled-coil region" evidence="8">
    <location>
        <begin position="69"/>
        <end position="96"/>
    </location>
</feature>
<evidence type="ECO:0000256" key="5">
    <source>
        <dbReference type="ARBA" id="ARBA00023125"/>
    </source>
</evidence>
<reference evidence="11" key="3">
    <citation type="submission" date="2014-01" db="EMBL/GenBank/DDBJ databases">
        <title>Evolution of pathogenesis and genome organization in the Tremellales.</title>
        <authorList>
            <person name="Cuomo C."/>
            <person name="Litvintseva A."/>
            <person name="Heitman J."/>
            <person name="Chen Y."/>
            <person name="Sun S."/>
            <person name="Springer D."/>
            <person name="Dromer F."/>
            <person name="Young S."/>
            <person name="Zeng Q."/>
            <person name="Chapman S."/>
            <person name="Gujja S."/>
            <person name="Saif S."/>
            <person name="Birren B."/>
        </authorList>
    </citation>
    <scope>NUCLEOTIDE SEQUENCE</scope>
    <source>
        <strain evidence="11">CBS 10118</strain>
    </source>
</reference>
<name>A0A1B9G173_9TREE</name>
<dbReference type="Pfam" id="PF04082">
    <property type="entry name" value="Fungal_trans"/>
    <property type="match status" value="1"/>
</dbReference>
<dbReference type="PROSITE" id="PS00463">
    <property type="entry name" value="ZN2_CY6_FUNGAL_1"/>
    <property type="match status" value="1"/>
</dbReference>
<evidence type="ECO:0000256" key="2">
    <source>
        <dbReference type="ARBA" id="ARBA00022723"/>
    </source>
</evidence>
<dbReference type="Proteomes" id="UP000092730">
    <property type="component" value="Chromosome 5"/>
</dbReference>
<dbReference type="GO" id="GO:0003677">
    <property type="term" value="F:DNA binding"/>
    <property type="evidence" value="ECO:0007669"/>
    <property type="project" value="UniProtKB-KW"/>
</dbReference>
<accession>A0A1B9G173</accession>
<dbReference type="GO" id="GO:0005634">
    <property type="term" value="C:nucleus"/>
    <property type="evidence" value="ECO:0007669"/>
    <property type="project" value="UniProtKB-SubCell"/>
</dbReference>
<evidence type="ECO:0000313" key="12">
    <source>
        <dbReference type="EMBL" id="WVW84475.1"/>
    </source>
</evidence>
<dbReference type="PANTHER" id="PTHR31313">
    <property type="entry name" value="TY1 ENHANCER ACTIVATOR"/>
    <property type="match status" value="1"/>
</dbReference>
<gene>
    <name evidence="11" type="ORF">I302_06233</name>
    <name evidence="12" type="ORF">I302_106509</name>
</gene>
<keyword evidence="6" id="KW-0804">Transcription</keyword>
<evidence type="ECO:0000313" key="11">
    <source>
        <dbReference type="EMBL" id="OCF24772.1"/>
    </source>
</evidence>
<evidence type="ECO:0000256" key="1">
    <source>
        <dbReference type="ARBA" id="ARBA00004123"/>
    </source>
</evidence>
<reference evidence="11" key="1">
    <citation type="submission" date="2013-07" db="EMBL/GenBank/DDBJ databases">
        <title>The Genome Sequence of Cryptococcus bestiolae CBS10118.</title>
        <authorList>
            <consortium name="The Broad Institute Genome Sequencing Platform"/>
            <person name="Cuomo C."/>
            <person name="Litvintseva A."/>
            <person name="Chen Y."/>
            <person name="Heitman J."/>
            <person name="Sun S."/>
            <person name="Springer D."/>
            <person name="Dromer F."/>
            <person name="Young S.K."/>
            <person name="Zeng Q."/>
            <person name="Gargeya S."/>
            <person name="Fitzgerald M."/>
            <person name="Abouelleil A."/>
            <person name="Alvarado L."/>
            <person name="Berlin A.M."/>
            <person name="Chapman S.B."/>
            <person name="Dewar J."/>
            <person name="Goldberg J."/>
            <person name="Griggs A."/>
            <person name="Gujja S."/>
            <person name="Hansen M."/>
            <person name="Howarth C."/>
            <person name="Imamovic A."/>
            <person name="Larimer J."/>
            <person name="McCowan C."/>
            <person name="Murphy C."/>
            <person name="Pearson M."/>
            <person name="Priest M."/>
            <person name="Roberts A."/>
            <person name="Saif S."/>
            <person name="Shea T."/>
            <person name="Sykes S."/>
            <person name="Wortman J."/>
            <person name="Nusbaum C."/>
            <person name="Birren B."/>
        </authorList>
    </citation>
    <scope>NUCLEOTIDE SEQUENCE [LARGE SCALE GENOMIC DNA]</scope>
    <source>
        <strain evidence="11">CBS 10118</strain>
    </source>
</reference>
<keyword evidence="5" id="KW-0238">DNA-binding</keyword>
<evidence type="ECO:0000256" key="3">
    <source>
        <dbReference type="ARBA" id="ARBA00022833"/>
    </source>
</evidence>